<gene>
    <name evidence="1" type="ORF">H8Z76_02970</name>
</gene>
<protein>
    <submittedName>
        <fullName evidence="1">Uncharacterized protein</fullName>
    </submittedName>
</protein>
<organism evidence="1 2">
    <name type="scientific">Roseburia yibonii</name>
    <dbReference type="NCBI Taxonomy" id="2763063"/>
    <lineage>
        <taxon>Bacteria</taxon>
        <taxon>Bacillati</taxon>
        <taxon>Bacillota</taxon>
        <taxon>Clostridia</taxon>
        <taxon>Lachnospirales</taxon>
        <taxon>Lachnospiraceae</taxon>
        <taxon>Roseburia</taxon>
    </lineage>
</organism>
<dbReference type="EMBL" id="JACOQH010000002">
    <property type="protein sequence ID" value="MBC5752995.1"/>
    <property type="molecule type" value="Genomic_DNA"/>
</dbReference>
<proteinExistence type="predicted"/>
<reference evidence="1 2" key="1">
    <citation type="submission" date="2020-08" db="EMBL/GenBank/DDBJ databases">
        <title>Genome public.</title>
        <authorList>
            <person name="Liu C."/>
            <person name="Sun Q."/>
        </authorList>
    </citation>
    <scope>NUCLEOTIDE SEQUENCE [LARGE SCALE GENOMIC DNA]</scope>
    <source>
        <strain evidence="1 2">BX0805</strain>
    </source>
</reference>
<dbReference type="RefSeq" id="WP_186981628.1">
    <property type="nucleotide sequence ID" value="NZ_JACOQH010000002.1"/>
</dbReference>
<dbReference type="Proteomes" id="UP000621540">
    <property type="component" value="Unassembled WGS sequence"/>
</dbReference>
<sequence>MDIEWIERLGQVMCQSGIYADEIGPNGYRNRLKRILGCAEDEAEKIERMAAVRGVKRETLEQIIKMGYTTEEIKNLLEGEDAAVTAEFMVKYKKDLKK</sequence>
<keyword evidence="2" id="KW-1185">Reference proteome</keyword>
<comment type="caution">
    <text evidence="1">The sequence shown here is derived from an EMBL/GenBank/DDBJ whole genome shotgun (WGS) entry which is preliminary data.</text>
</comment>
<accession>A0ABR7I7Z9</accession>
<evidence type="ECO:0000313" key="2">
    <source>
        <dbReference type="Proteomes" id="UP000621540"/>
    </source>
</evidence>
<evidence type="ECO:0000313" key="1">
    <source>
        <dbReference type="EMBL" id="MBC5752995.1"/>
    </source>
</evidence>
<name>A0ABR7I7Z9_9FIRM</name>